<sequence>MSEIDFSTRCPQRYRTLRAPAPGVVLECHAYHRHEQWVCHVLDGAQDLAADRAWTAELRRIATLPDAMRRAEMRRQRIHDVDADLIERFAAEHRSAQWQLLDRLAELAGQFDVSHNPQELRAQYYARRAAGDSEQVFRAQFALAYRFNAAHWVNGGMGDEPMKAVADAIEWRWREQSGPEGRADWDYLADAVHDWEQAPASMARLVAQIAHDDDEGARPLSPTQRRSIMQARELTGHGAWEA</sequence>
<dbReference type="RefSeq" id="WP_157171693.1">
    <property type="nucleotide sequence ID" value="NZ_CAWPHS010000030.1"/>
</dbReference>
<protein>
    <submittedName>
        <fullName evidence="1">Uncharacterized protein</fullName>
    </submittedName>
</protein>
<evidence type="ECO:0000313" key="2">
    <source>
        <dbReference type="Proteomes" id="UP000523447"/>
    </source>
</evidence>
<evidence type="ECO:0000313" key="1">
    <source>
        <dbReference type="EMBL" id="NKY88845.1"/>
    </source>
</evidence>
<dbReference type="AlphaFoldDB" id="A0A7X6M255"/>
<keyword evidence="2" id="KW-1185">Reference proteome</keyword>
<name>A0A7X6M255_9NOCA</name>
<comment type="caution">
    <text evidence="1">The sequence shown here is derived from an EMBL/GenBank/DDBJ whole genome shotgun (WGS) entry which is preliminary data.</text>
</comment>
<dbReference type="Proteomes" id="UP000523447">
    <property type="component" value="Unassembled WGS sequence"/>
</dbReference>
<gene>
    <name evidence="1" type="ORF">HGA07_24920</name>
</gene>
<reference evidence="1 2" key="1">
    <citation type="submission" date="2020-04" db="EMBL/GenBank/DDBJ databases">
        <title>MicrobeNet Type strains.</title>
        <authorList>
            <person name="Nicholson A.C."/>
        </authorList>
    </citation>
    <scope>NUCLEOTIDE SEQUENCE [LARGE SCALE GENOMIC DNA]</scope>
    <source>
        <strain evidence="1 2">DSM 44445</strain>
    </source>
</reference>
<dbReference type="EMBL" id="JAAXPE010000036">
    <property type="protein sequence ID" value="NKY88845.1"/>
    <property type="molecule type" value="Genomic_DNA"/>
</dbReference>
<organism evidence="1 2">
    <name type="scientific">Nocardia veterana</name>
    <dbReference type="NCBI Taxonomy" id="132249"/>
    <lineage>
        <taxon>Bacteria</taxon>
        <taxon>Bacillati</taxon>
        <taxon>Actinomycetota</taxon>
        <taxon>Actinomycetes</taxon>
        <taxon>Mycobacteriales</taxon>
        <taxon>Nocardiaceae</taxon>
        <taxon>Nocardia</taxon>
    </lineage>
</organism>
<proteinExistence type="predicted"/>
<accession>A0A7X6M255</accession>